<organism evidence="4 5">
    <name type="scientific">Hyaloscypha hepaticicola</name>
    <dbReference type="NCBI Taxonomy" id="2082293"/>
    <lineage>
        <taxon>Eukaryota</taxon>
        <taxon>Fungi</taxon>
        <taxon>Dikarya</taxon>
        <taxon>Ascomycota</taxon>
        <taxon>Pezizomycotina</taxon>
        <taxon>Leotiomycetes</taxon>
        <taxon>Helotiales</taxon>
        <taxon>Hyaloscyphaceae</taxon>
        <taxon>Hyaloscypha</taxon>
    </lineage>
</organism>
<protein>
    <submittedName>
        <fullName evidence="4">UBC-like protein</fullName>
    </submittedName>
</protein>
<reference evidence="4 5" key="1">
    <citation type="submission" date="2016-05" db="EMBL/GenBank/DDBJ databases">
        <title>A degradative enzymes factory behind the ericoid mycorrhizal symbiosis.</title>
        <authorList>
            <consortium name="DOE Joint Genome Institute"/>
            <person name="Martino E."/>
            <person name="Morin E."/>
            <person name="Grelet G."/>
            <person name="Kuo A."/>
            <person name="Kohler A."/>
            <person name="Daghino S."/>
            <person name="Barry K."/>
            <person name="Choi C."/>
            <person name="Cichocki N."/>
            <person name="Clum A."/>
            <person name="Copeland A."/>
            <person name="Hainaut M."/>
            <person name="Haridas S."/>
            <person name="Labutti K."/>
            <person name="Lindquist E."/>
            <person name="Lipzen A."/>
            <person name="Khouja H.-R."/>
            <person name="Murat C."/>
            <person name="Ohm R."/>
            <person name="Olson A."/>
            <person name="Spatafora J."/>
            <person name="Veneault-Fourrey C."/>
            <person name="Henrissat B."/>
            <person name="Grigoriev I."/>
            <person name="Martin F."/>
            <person name="Perotto S."/>
        </authorList>
    </citation>
    <scope>NUCLEOTIDE SEQUENCE [LARGE SCALE GENOMIC DNA]</scope>
    <source>
        <strain evidence="4 5">UAMH 7357</strain>
    </source>
</reference>
<dbReference type="OrthoDB" id="9973183at2759"/>
<dbReference type="InterPro" id="IPR016135">
    <property type="entry name" value="UBQ-conjugating_enzyme/RWD"/>
</dbReference>
<dbReference type="InterPro" id="IPR050113">
    <property type="entry name" value="Ub_conjugating_enzyme"/>
</dbReference>
<feature type="domain" description="UBC core" evidence="3">
    <location>
        <begin position="19"/>
        <end position="174"/>
    </location>
</feature>
<dbReference type="AlphaFoldDB" id="A0A2J6QF66"/>
<dbReference type="PANTHER" id="PTHR24067">
    <property type="entry name" value="UBIQUITIN-CONJUGATING ENZYME E2"/>
    <property type="match status" value="1"/>
</dbReference>
<dbReference type="Pfam" id="PF00179">
    <property type="entry name" value="UQ_con"/>
    <property type="match status" value="1"/>
</dbReference>
<gene>
    <name evidence="4" type="ORF">NA56DRAFT_642711</name>
</gene>
<feature type="region of interest" description="Disordered" evidence="2">
    <location>
        <begin position="1"/>
        <end position="24"/>
    </location>
</feature>
<feature type="compositionally biased region" description="Low complexity" evidence="2">
    <location>
        <begin position="1"/>
        <end position="23"/>
    </location>
</feature>
<dbReference type="InterPro" id="IPR000608">
    <property type="entry name" value="UBC"/>
</dbReference>
<evidence type="ECO:0000256" key="1">
    <source>
        <dbReference type="ARBA" id="ARBA00022786"/>
    </source>
</evidence>
<dbReference type="PROSITE" id="PS50127">
    <property type="entry name" value="UBC_2"/>
    <property type="match status" value="1"/>
</dbReference>
<dbReference type="Gene3D" id="3.10.110.10">
    <property type="entry name" value="Ubiquitin Conjugating Enzyme"/>
    <property type="match status" value="1"/>
</dbReference>
<keyword evidence="5" id="KW-1185">Reference proteome</keyword>
<evidence type="ECO:0000313" key="4">
    <source>
        <dbReference type="EMBL" id="PMD24905.1"/>
    </source>
</evidence>
<dbReference type="Proteomes" id="UP000235672">
    <property type="component" value="Unassembled WGS sequence"/>
</dbReference>
<dbReference type="SUPFAM" id="SSF54495">
    <property type="entry name" value="UBC-like"/>
    <property type="match status" value="1"/>
</dbReference>
<proteinExistence type="predicted"/>
<dbReference type="STRING" id="1745343.A0A2J6QF66"/>
<dbReference type="SMART" id="SM00212">
    <property type="entry name" value="UBCc"/>
    <property type="match status" value="1"/>
</dbReference>
<name>A0A2J6QF66_9HELO</name>
<evidence type="ECO:0000259" key="3">
    <source>
        <dbReference type="PROSITE" id="PS50127"/>
    </source>
</evidence>
<evidence type="ECO:0000256" key="2">
    <source>
        <dbReference type="SAM" id="MobiDB-lite"/>
    </source>
</evidence>
<dbReference type="EMBL" id="KZ613471">
    <property type="protein sequence ID" value="PMD24905.1"/>
    <property type="molecule type" value="Genomic_DNA"/>
</dbReference>
<evidence type="ECO:0000313" key="5">
    <source>
        <dbReference type="Proteomes" id="UP000235672"/>
    </source>
</evidence>
<keyword evidence="1" id="KW-0833">Ubl conjugation pathway</keyword>
<accession>A0A2J6QF66</accession>
<sequence length="185" mass="19766">MSTNKRSSPTSTSSSSSRTPTKRLLTELSAFNSSPPSSHPTLLSLIPSPSSLLSLRAIITGSSLPPSTGYSHGRWLVNISIPPNYPNSPPTITFVTKICHPNVKWETGEICLDVLKENWTPVLGVVGALESVGRLLGEPGVDSPLGVEVASLLRDGDTIGARSLVGFWCGEERFDGLLEELGEKR</sequence>